<dbReference type="EMBL" id="JABWUV010000007">
    <property type="protein sequence ID" value="KAF6342219.1"/>
    <property type="molecule type" value="Genomic_DNA"/>
</dbReference>
<dbReference type="InterPro" id="IPR023165">
    <property type="entry name" value="rRNA_Ade_diMease-like_C"/>
</dbReference>
<protein>
    <recommendedName>
        <fullName evidence="7">rRNA adenine N(6)-methyltransferase</fullName>
        <ecNumber evidence="7">2.1.1.-</ecNumber>
    </recommendedName>
</protein>
<comment type="caution">
    <text evidence="6">Lacks conserved residue(s) required for the propagation of feature annotation.</text>
</comment>
<dbReference type="Proteomes" id="UP000527355">
    <property type="component" value="Unassembled WGS sequence"/>
</dbReference>
<evidence type="ECO:0000256" key="2">
    <source>
        <dbReference type="ARBA" id="ARBA00022603"/>
    </source>
</evidence>
<dbReference type="GO" id="GO:0005759">
    <property type="term" value="C:mitochondrial matrix"/>
    <property type="evidence" value="ECO:0007669"/>
    <property type="project" value="TreeGrafter"/>
</dbReference>
<name>A0A7J7WXU4_MYOMY</name>
<evidence type="ECO:0000256" key="1">
    <source>
        <dbReference type="ARBA" id="ARBA00004173"/>
    </source>
</evidence>
<dbReference type="GO" id="GO:0000179">
    <property type="term" value="F:rRNA (adenine-N6,N6-)-dimethyltransferase activity"/>
    <property type="evidence" value="ECO:0007669"/>
    <property type="project" value="UniProtKB-UniRule"/>
</dbReference>
<dbReference type="PANTHER" id="PTHR11727">
    <property type="entry name" value="DIMETHYLADENOSINE TRANSFERASE"/>
    <property type="match status" value="1"/>
</dbReference>
<dbReference type="PANTHER" id="PTHR11727:SF17">
    <property type="entry name" value="DIMETHYLADENOSINE TRANSFERASE 1, MITOCHONDRIAL"/>
    <property type="match status" value="1"/>
</dbReference>
<dbReference type="InterPro" id="IPR029063">
    <property type="entry name" value="SAM-dependent_MTases_sf"/>
</dbReference>
<proteinExistence type="inferred from homology"/>
<keyword evidence="4 6" id="KW-0949">S-adenosyl-L-methionine</keyword>
<comment type="similarity">
    <text evidence="6 7">Belongs to the class I-like SAM-binding methyltransferase superfamily. rRNA adenine N(6)-methyltransferase family.</text>
</comment>
<reference evidence="8 9" key="1">
    <citation type="journal article" date="2020" name="Nature">
        <title>Six reference-quality genomes reveal evolution of bat adaptations.</title>
        <authorList>
            <person name="Jebb D."/>
            <person name="Huang Z."/>
            <person name="Pippel M."/>
            <person name="Hughes G.M."/>
            <person name="Lavrichenko K."/>
            <person name="Devanna P."/>
            <person name="Winkler S."/>
            <person name="Jermiin L.S."/>
            <person name="Skirmuntt E.C."/>
            <person name="Katzourakis A."/>
            <person name="Burkitt-Gray L."/>
            <person name="Ray D.A."/>
            <person name="Sullivan K.A.M."/>
            <person name="Roscito J.G."/>
            <person name="Kirilenko B.M."/>
            <person name="Davalos L.M."/>
            <person name="Corthals A.P."/>
            <person name="Power M.L."/>
            <person name="Jones G."/>
            <person name="Ransome R.D."/>
            <person name="Dechmann D.K.N."/>
            <person name="Locatelli A.G."/>
            <person name="Puechmaille S.J."/>
            <person name="Fedrigo O."/>
            <person name="Jarvis E.D."/>
            <person name="Hiller M."/>
            <person name="Vernes S.C."/>
            <person name="Myers E.W."/>
            <person name="Teeling E.C."/>
        </authorList>
    </citation>
    <scope>NUCLEOTIDE SEQUENCE [LARGE SCALE GENOMIC DNA]</scope>
    <source>
        <strain evidence="8">MMyoMyo1</strain>
        <tissue evidence="8">Flight muscle</tissue>
    </source>
</reference>
<keyword evidence="5 6" id="KW-0694">RNA-binding</keyword>
<feature type="binding site" evidence="6">
    <location>
        <position position="1"/>
    </location>
    <ligand>
        <name>S-adenosyl-L-methionine</name>
        <dbReference type="ChEBI" id="CHEBI:59789"/>
    </ligand>
</feature>
<organism evidence="8 9">
    <name type="scientific">Myotis myotis</name>
    <name type="common">Greater mouse-eared bat</name>
    <name type="synonym">Vespertilio myotis</name>
    <dbReference type="NCBI Taxonomy" id="51298"/>
    <lineage>
        <taxon>Eukaryota</taxon>
        <taxon>Metazoa</taxon>
        <taxon>Chordata</taxon>
        <taxon>Craniata</taxon>
        <taxon>Vertebrata</taxon>
        <taxon>Euteleostomi</taxon>
        <taxon>Mammalia</taxon>
        <taxon>Eutheria</taxon>
        <taxon>Laurasiatheria</taxon>
        <taxon>Chiroptera</taxon>
        <taxon>Yangochiroptera</taxon>
        <taxon>Vespertilionidae</taxon>
        <taxon>Myotis</taxon>
    </lineage>
</organism>
<evidence type="ECO:0000256" key="4">
    <source>
        <dbReference type="ARBA" id="ARBA00022691"/>
    </source>
</evidence>
<keyword evidence="9" id="KW-1185">Reference proteome</keyword>
<evidence type="ECO:0000256" key="7">
    <source>
        <dbReference type="RuleBase" id="RU362106"/>
    </source>
</evidence>
<dbReference type="Gene3D" id="3.40.50.150">
    <property type="entry name" value="Vaccinia Virus protein VP39"/>
    <property type="match status" value="1"/>
</dbReference>
<keyword evidence="3 6" id="KW-0808">Transferase</keyword>
<dbReference type="GO" id="GO:0003723">
    <property type="term" value="F:RNA binding"/>
    <property type="evidence" value="ECO:0007669"/>
    <property type="project" value="UniProtKB-UniRule"/>
</dbReference>
<sequence>MTLTFQKEVAERLAANTGSKQRSRLSVMAQYLCHVQHVFTIPGRAFVPKPELVAAGHRSSDIFGGSLFCLDPASASRGIRVGIRKPCGCADDTHDFRPADSRCLCRVEVGVVHFTPLTQPKIEQPFKLVEKVVQHVFQFRRKYCHRGLGMLFPEAQRLERTGRLLQLADVDPTLRPCQLSVSHFRSLCDVYRRMCDEDPHLFAYNFREELKKNKRAGQEREADRESRSL</sequence>
<dbReference type="FunFam" id="1.10.8.100:FF:000004">
    <property type="entry name" value="rRNA adenine N(6)-methyltransferase"/>
    <property type="match status" value="1"/>
</dbReference>
<evidence type="ECO:0000256" key="6">
    <source>
        <dbReference type="PROSITE-ProRule" id="PRU01026"/>
    </source>
</evidence>
<dbReference type="AlphaFoldDB" id="A0A7J7WXU4"/>
<evidence type="ECO:0000313" key="8">
    <source>
        <dbReference type="EMBL" id="KAF6342219.1"/>
    </source>
</evidence>
<dbReference type="InterPro" id="IPR001737">
    <property type="entry name" value="KsgA/Erm"/>
</dbReference>
<dbReference type="Pfam" id="PF00398">
    <property type="entry name" value="RrnaAD"/>
    <property type="match status" value="1"/>
</dbReference>
<evidence type="ECO:0000256" key="5">
    <source>
        <dbReference type="ARBA" id="ARBA00022884"/>
    </source>
</evidence>
<accession>A0A7J7WXU4</accession>
<keyword evidence="7" id="KW-0698">rRNA processing</keyword>
<keyword evidence="2 6" id="KW-0489">Methyltransferase</keyword>
<dbReference type="PROSITE" id="PS51689">
    <property type="entry name" value="SAM_RNA_A_N6_MT"/>
    <property type="match status" value="1"/>
</dbReference>
<comment type="caution">
    <text evidence="8">The sequence shown here is derived from an EMBL/GenBank/DDBJ whole genome shotgun (WGS) entry which is preliminary data.</text>
</comment>
<dbReference type="EC" id="2.1.1.-" evidence="7"/>
<evidence type="ECO:0000256" key="3">
    <source>
        <dbReference type="ARBA" id="ARBA00022679"/>
    </source>
</evidence>
<comment type="subcellular location">
    <subcellularLocation>
        <location evidence="1">Mitochondrion</location>
    </subcellularLocation>
</comment>
<dbReference type="Gene3D" id="1.10.8.100">
    <property type="entry name" value="Ribosomal RNA adenine dimethylase-like, domain 2"/>
    <property type="match status" value="1"/>
</dbReference>
<dbReference type="SUPFAM" id="SSF53335">
    <property type="entry name" value="S-adenosyl-L-methionine-dependent methyltransferases"/>
    <property type="match status" value="1"/>
</dbReference>
<evidence type="ECO:0000313" key="9">
    <source>
        <dbReference type="Proteomes" id="UP000527355"/>
    </source>
</evidence>
<dbReference type="GO" id="GO:0006391">
    <property type="term" value="P:transcription initiation at mitochondrial promoter"/>
    <property type="evidence" value="ECO:0007669"/>
    <property type="project" value="TreeGrafter"/>
</dbReference>
<dbReference type="VEuPathDB" id="HostDB:GeneID_118659772"/>
<dbReference type="GO" id="GO:0034246">
    <property type="term" value="F:mitochondrial transcription factor activity"/>
    <property type="evidence" value="ECO:0007669"/>
    <property type="project" value="TreeGrafter"/>
</dbReference>
<gene>
    <name evidence="8" type="ORF">mMyoMyo1_019006</name>
</gene>